<feature type="transmembrane region" description="Helical" evidence="1">
    <location>
        <begin position="31"/>
        <end position="49"/>
    </location>
</feature>
<dbReference type="AlphaFoldDB" id="A0A1X7G9J6"/>
<dbReference type="Proteomes" id="UP000192934">
    <property type="component" value="Chromosome I"/>
</dbReference>
<evidence type="ECO:0000313" key="3">
    <source>
        <dbReference type="Proteomes" id="UP000192934"/>
    </source>
</evidence>
<keyword evidence="1" id="KW-0472">Membrane</keyword>
<protein>
    <submittedName>
        <fullName evidence="2">Lipopolysaccharide export system protein LptC</fullName>
    </submittedName>
</protein>
<dbReference type="RefSeq" id="WP_085218131.1">
    <property type="nucleotide sequence ID" value="NZ_LT840185.1"/>
</dbReference>
<accession>A0A1X7G9J6</accession>
<sequence length="212" mass="23108">MSEAASRERERKQGWASPGGAHDRVVRILKIALPAGIGMLLAFLALVPLGKDKDLSFILDKNKVEVAKERMRVASARYRGEDDAGRPFSIDARSAVQQTSREPIVDILGMSARMGLENGPANLTADKARYNLDTETVNVIGPILFNTTDGYRLETRDVAVDMTTRTLSGQDGIEGSMPLGRFSADNVQADLGERKVVLTGRARLRIEQGGVR</sequence>
<proteinExistence type="predicted"/>
<dbReference type="STRING" id="941907.SAMN06295910_1392"/>
<evidence type="ECO:0000313" key="2">
    <source>
        <dbReference type="EMBL" id="SMF66379.1"/>
    </source>
</evidence>
<keyword evidence="1" id="KW-0812">Transmembrane</keyword>
<keyword evidence="3" id="KW-1185">Reference proteome</keyword>
<gene>
    <name evidence="2" type="ORF">SAMN06295910_1392</name>
</gene>
<organism evidence="2 3">
    <name type="scientific">Allosphingosinicella indica</name>
    <dbReference type="NCBI Taxonomy" id="941907"/>
    <lineage>
        <taxon>Bacteria</taxon>
        <taxon>Pseudomonadati</taxon>
        <taxon>Pseudomonadota</taxon>
        <taxon>Alphaproteobacteria</taxon>
        <taxon>Sphingomonadales</taxon>
        <taxon>Sphingomonadaceae</taxon>
        <taxon>Allosphingosinicella</taxon>
    </lineage>
</organism>
<name>A0A1X7G9J6_9SPHN</name>
<dbReference type="EMBL" id="LT840185">
    <property type="protein sequence ID" value="SMF66379.1"/>
    <property type="molecule type" value="Genomic_DNA"/>
</dbReference>
<dbReference type="OrthoDB" id="7423492at2"/>
<reference evidence="3" key="1">
    <citation type="submission" date="2017-04" db="EMBL/GenBank/DDBJ databases">
        <authorList>
            <person name="Varghese N."/>
            <person name="Submissions S."/>
        </authorList>
    </citation>
    <scope>NUCLEOTIDE SEQUENCE [LARGE SCALE GENOMIC DNA]</scope>
    <source>
        <strain evidence="3">Dd16</strain>
    </source>
</reference>
<evidence type="ECO:0000256" key="1">
    <source>
        <dbReference type="SAM" id="Phobius"/>
    </source>
</evidence>
<keyword evidence="1" id="KW-1133">Transmembrane helix</keyword>